<keyword evidence="2" id="KW-1185">Reference proteome</keyword>
<protein>
    <submittedName>
        <fullName evidence="1">Uncharacterized protein</fullName>
    </submittedName>
</protein>
<sequence length="263" mass="30484">MEIKEDDHNQFDMLEGSFANEFDYGLVEDFSHDARPVNSPIKADCQGKKRMEDYLQWEASLEYFFEMKPMVDLGRYTRNALMAGKHVLQDGARRKLSRKSDGIAQRRTRGKKGKALVRFEAGNGIGHNVLSLAATLKIHCFSYGEKGSHYCLDSLEQRVNKTEKEEQDDDMLDPIYNKYAEESEEICLVLKAIQTKSANLVLFFRFTPNNAHPNKHGKTRDGCICFIERERYYCKKKSIHIKQIPYARKIQKSMAITQSIFKY</sequence>
<dbReference type="AlphaFoldDB" id="A0A0D2QSX0"/>
<evidence type="ECO:0000313" key="2">
    <source>
        <dbReference type="Proteomes" id="UP000032304"/>
    </source>
</evidence>
<name>A0A0D2QSX0_GOSRA</name>
<gene>
    <name evidence="1" type="ORF">B456_009G342000</name>
</gene>
<dbReference type="EMBL" id="CM001748">
    <property type="protein sequence ID" value="KJB61122.1"/>
    <property type="molecule type" value="Genomic_DNA"/>
</dbReference>
<organism evidence="1 2">
    <name type="scientific">Gossypium raimondii</name>
    <name type="common">Peruvian cotton</name>
    <name type="synonym">Gossypium klotzschianum subsp. raimondii</name>
    <dbReference type="NCBI Taxonomy" id="29730"/>
    <lineage>
        <taxon>Eukaryota</taxon>
        <taxon>Viridiplantae</taxon>
        <taxon>Streptophyta</taxon>
        <taxon>Embryophyta</taxon>
        <taxon>Tracheophyta</taxon>
        <taxon>Spermatophyta</taxon>
        <taxon>Magnoliopsida</taxon>
        <taxon>eudicotyledons</taxon>
        <taxon>Gunneridae</taxon>
        <taxon>Pentapetalae</taxon>
        <taxon>rosids</taxon>
        <taxon>malvids</taxon>
        <taxon>Malvales</taxon>
        <taxon>Malvaceae</taxon>
        <taxon>Malvoideae</taxon>
        <taxon>Gossypium</taxon>
    </lineage>
</organism>
<accession>A0A0D2QSX0</accession>
<evidence type="ECO:0000313" key="1">
    <source>
        <dbReference type="EMBL" id="KJB61122.1"/>
    </source>
</evidence>
<reference evidence="1 2" key="1">
    <citation type="journal article" date="2012" name="Nature">
        <title>Repeated polyploidization of Gossypium genomes and the evolution of spinnable cotton fibres.</title>
        <authorList>
            <person name="Paterson A.H."/>
            <person name="Wendel J.F."/>
            <person name="Gundlach H."/>
            <person name="Guo H."/>
            <person name="Jenkins J."/>
            <person name="Jin D."/>
            <person name="Llewellyn D."/>
            <person name="Showmaker K.C."/>
            <person name="Shu S."/>
            <person name="Udall J."/>
            <person name="Yoo M.J."/>
            <person name="Byers R."/>
            <person name="Chen W."/>
            <person name="Doron-Faigenboim A."/>
            <person name="Duke M.V."/>
            <person name="Gong L."/>
            <person name="Grimwood J."/>
            <person name="Grover C."/>
            <person name="Grupp K."/>
            <person name="Hu G."/>
            <person name="Lee T.H."/>
            <person name="Li J."/>
            <person name="Lin L."/>
            <person name="Liu T."/>
            <person name="Marler B.S."/>
            <person name="Page J.T."/>
            <person name="Roberts A.W."/>
            <person name="Romanel E."/>
            <person name="Sanders W.S."/>
            <person name="Szadkowski E."/>
            <person name="Tan X."/>
            <person name="Tang H."/>
            <person name="Xu C."/>
            <person name="Wang J."/>
            <person name="Wang Z."/>
            <person name="Zhang D."/>
            <person name="Zhang L."/>
            <person name="Ashrafi H."/>
            <person name="Bedon F."/>
            <person name="Bowers J.E."/>
            <person name="Brubaker C.L."/>
            <person name="Chee P.W."/>
            <person name="Das S."/>
            <person name="Gingle A.R."/>
            <person name="Haigler C.H."/>
            <person name="Harker D."/>
            <person name="Hoffmann L.V."/>
            <person name="Hovav R."/>
            <person name="Jones D.C."/>
            <person name="Lemke C."/>
            <person name="Mansoor S."/>
            <person name="ur Rahman M."/>
            <person name="Rainville L.N."/>
            <person name="Rambani A."/>
            <person name="Reddy U.K."/>
            <person name="Rong J.K."/>
            <person name="Saranga Y."/>
            <person name="Scheffler B.E."/>
            <person name="Scheffler J.A."/>
            <person name="Stelly D.M."/>
            <person name="Triplett B.A."/>
            <person name="Van Deynze A."/>
            <person name="Vaslin M.F."/>
            <person name="Waghmare V.N."/>
            <person name="Walford S.A."/>
            <person name="Wright R.J."/>
            <person name="Zaki E.A."/>
            <person name="Zhang T."/>
            <person name="Dennis E.S."/>
            <person name="Mayer K.F."/>
            <person name="Peterson D.G."/>
            <person name="Rokhsar D.S."/>
            <person name="Wang X."/>
            <person name="Schmutz J."/>
        </authorList>
    </citation>
    <scope>NUCLEOTIDE SEQUENCE [LARGE SCALE GENOMIC DNA]</scope>
</reference>
<dbReference type="Gramene" id="KJB61122">
    <property type="protein sequence ID" value="KJB61122"/>
    <property type="gene ID" value="B456_009G342000"/>
</dbReference>
<proteinExistence type="predicted"/>
<dbReference type="Proteomes" id="UP000032304">
    <property type="component" value="Chromosome 9"/>
</dbReference>